<keyword evidence="4 13" id="KW-0716">Sensory transduction</keyword>
<keyword evidence="9 13" id="KW-0472">Membrane</keyword>
<keyword evidence="6 13" id="KW-0552">Olfaction</keyword>
<dbReference type="GeneTree" id="ENSGT01050000244828"/>
<dbReference type="GO" id="GO:0004984">
    <property type="term" value="F:olfactory receptor activity"/>
    <property type="evidence" value="ECO:0000318"/>
    <property type="project" value="GO_Central"/>
</dbReference>
<protein>
    <recommendedName>
        <fullName evidence="13">Olfactory receptor</fullName>
    </recommendedName>
</protein>
<dbReference type="CDD" id="cd15227">
    <property type="entry name" value="7tmA_OR14-like"/>
    <property type="match status" value="1"/>
</dbReference>
<dbReference type="PANTHER" id="PTHR26452">
    <property type="entry name" value="OLFACTORY RECEPTOR"/>
    <property type="match status" value="1"/>
</dbReference>
<dbReference type="GO" id="GO:0005549">
    <property type="term" value="F:odorant binding"/>
    <property type="evidence" value="ECO:0000318"/>
    <property type="project" value="GO_Central"/>
</dbReference>
<dbReference type="PRINTS" id="PR00245">
    <property type="entry name" value="OLFACTORYR"/>
</dbReference>
<keyword evidence="11 12" id="KW-0807">Transducer</keyword>
<accession>A0A5F8G1P3</accession>
<dbReference type="Proteomes" id="UP000002280">
    <property type="component" value="Chromosome 5"/>
</dbReference>
<dbReference type="Pfam" id="PF13853">
    <property type="entry name" value="7tm_4"/>
    <property type="match status" value="1"/>
</dbReference>
<evidence type="ECO:0000256" key="7">
    <source>
        <dbReference type="ARBA" id="ARBA00022989"/>
    </source>
</evidence>
<comment type="function">
    <text evidence="1">Odorant receptor.</text>
</comment>
<dbReference type="InterPro" id="IPR017452">
    <property type="entry name" value="GPCR_Rhodpsn_7TM"/>
</dbReference>
<dbReference type="OrthoDB" id="6151005at2759"/>
<dbReference type="FunCoup" id="A0A5F8G1P3">
    <property type="interactions" value="3"/>
</dbReference>
<keyword evidence="5 12" id="KW-0812">Transmembrane</keyword>
<dbReference type="AlphaFoldDB" id="A0A5F8G1P3"/>
<reference evidence="15" key="2">
    <citation type="submission" date="2025-08" db="UniProtKB">
        <authorList>
            <consortium name="Ensembl"/>
        </authorList>
    </citation>
    <scope>IDENTIFICATION</scope>
</reference>
<evidence type="ECO:0000256" key="5">
    <source>
        <dbReference type="ARBA" id="ARBA00022692"/>
    </source>
</evidence>
<feature type="domain" description="G-protein coupled receptors family 1 profile" evidence="14">
    <location>
        <begin position="56"/>
        <end position="305"/>
    </location>
</feature>
<evidence type="ECO:0000313" key="16">
    <source>
        <dbReference type="Proteomes" id="UP000002280"/>
    </source>
</evidence>
<keyword evidence="7 13" id="KW-1133">Transmembrane helix</keyword>
<evidence type="ECO:0000256" key="9">
    <source>
        <dbReference type="ARBA" id="ARBA00023136"/>
    </source>
</evidence>
<dbReference type="GeneID" id="100617205"/>
<organism evidence="15 16">
    <name type="scientific">Monodelphis domestica</name>
    <name type="common">Gray short-tailed opossum</name>
    <dbReference type="NCBI Taxonomy" id="13616"/>
    <lineage>
        <taxon>Eukaryota</taxon>
        <taxon>Metazoa</taxon>
        <taxon>Chordata</taxon>
        <taxon>Craniata</taxon>
        <taxon>Vertebrata</taxon>
        <taxon>Euteleostomi</taxon>
        <taxon>Mammalia</taxon>
        <taxon>Metatheria</taxon>
        <taxon>Didelphimorphia</taxon>
        <taxon>Didelphidae</taxon>
        <taxon>Monodelphis</taxon>
    </lineage>
</organism>
<keyword evidence="8 12" id="KW-0297">G-protein coupled receptor</keyword>
<dbReference type="PRINTS" id="PR00237">
    <property type="entry name" value="GPCRRHODOPSN"/>
</dbReference>
<feature type="transmembrane region" description="Helical" evidence="13">
    <location>
        <begin position="212"/>
        <end position="231"/>
    </location>
</feature>
<dbReference type="STRING" id="13616.ENSMODP00000041367"/>
<feature type="transmembrane region" description="Helical" evidence="13">
    <location>
        <begin position="252"/>
        <end position="275"/>
    </location>
</feature>
<reference evidence="15 16" key="1">
    <citation type="journal article" date="2007" name="Nature">
        <title>Genome of the marsupial Monodelphis domestica reveals innovation in non-coding sequences.</title>
        <authorList>
            <person name="Mikkelsen T.S."/>
            <person name="Wakefield M.J."/>
            <person name="Aken B."/>
            <person name="Amemiya C.T."/>
            <person name="Chang J.L."/>
            <person name="Duke S."/>
            <person name="Garber M."/>
            <person name="Gentles A.J."/>
            <person name="Goodstadt L."/>
            <person name="Heger A."/>
            <person name="Jurka J."/>
            <person name="Kamal M."/>
            <person name="Mauceli E."/>
            <person name="Searle S.M."/>
            <person name="Sharpe T."/>
            <person name="Baker M.L."/>
            <person name="Batzer M.A."/>
            <person name="Benos P.V."/>
            <person name="Belov K."/>
            <person name="Clamp M."/>
            <person name="Cook A."/>
            <person name="Cuff J."/>
            <person name="Das R."/>
            <person name="Davidow L."/>
            <person name="Deakin J.E."/>
            <person name="Fazzari M.J."/>
            <person name="Glass J.L."/>
            <person name="Grabherr M."/>
            <person name="Greally J.M."/>
            <person name="Gu W."/>
            <person name="Hore T.A."/>
            <person name="Huttley G.A."/>
            <person name="Kleber M."/>
            <person name="Jirtle R.L."/>
            <person name="Koina E."/>
            <person name="Lee J.T."/>
            <person name="Mahony S."/>
            <person name="Marra M.A."/>
            <person name="Miller R.D."/>
            <person name="Nicholls R.D."/>
            <person name="Oda M."/>
            <person name="Papenfuss A.T."/>
            <person name="Parra Z.E."/>
            <person name="Pollock D.D."/>
            <person name="Ray D.A."/>
            <person name="Schein J.E."/>
            <person name="Speed T.P."/>
            <person name="Thompson K."/>
            <person name="VandeBerg J.L."/>
            <person name="Wade C.M."/>
            <person name="Walker J.A."/>
            <person name="Waters P.D."/>
            <person name="Webber C."/>
            <person name="Weidman J.R."/>
            <person name="Xie X."/>
            <person name="Zody M.C."/>
            <person name="Baldwin J."/>
            <person name="Abdouelleil A."/>
            <person name="Abdulkadir J."/>
            <person name="Abebe A."/>
            <person name="Abera B."/>
            <person name="Abreu J."/>
            <person name="Acer S.C."/>
            <person name="Aftuck L."/>
            <person name="Alexander A."/>
            <person name="An P."/>
            <person name="Anderson E."/>
            <person name="Anderson S."/>
            <person name="Arachi H."/>
            <person name="Azer M."/>
            <person name="Bachantsang P."/>
            <person name="Barry A."/>
            <person name="Bayul T."/>
            <person name="Berlin A."/>
            <person name="Bessette D."/>
            <person name="Bloom T."/>
            <person name="Bloom T."/>
            <person name="Boguslavskiy L."/>
            <person name="Bonnet C."/>
            <person name="Boukhgalter B."/>
            <person name="Bourzgui I."/>
            <person name="Brown A."/>
            <person name="Cahill P."/>
            <person name="Channer S."/>
            <person name="Cheshatsang Y."/>
            <person name="Chuda L."/>
            <person name="Citroen M."/>
            <person name="Collymore A."/>
            <person name="Cooke P."/>
            <person name="Costello M."/>
            <person name="D'Aco K."/>
            <person name="Daza R."/>
            <person name="De Haan G."/>
            <person name="DeGray S."/>
            <person name="DeMaso C."/>
            <person name="Dhargay N."/>
            <person name="Dooley K."/>
            <person name="Dooley E."/>
            <person name="Doricent M."/>
            <person name="Dorje P."/>
            <person name="Dorjee K."/>
            <person name="Dupes A."/>
            <person name="Elong R."/>
            <person name="Falk J."/>
            <person name="Farina A."/>
            <person name="Faro S."/>
            <person name="Ferguson D."/>
            <person name="Fisher S."/>
            <person name="Foley C.D."/>
            <person name="Franke A."/>
            <person name="Friedrich D."/>
            <person name="Gadbois L."/>
            <person name="Gearin G."/>
            <person name="Gearin C.R."/>
            <person name="Giannoukos G."/>
            <person name="Goode T."/>
            <person name="Graham J."/>
            <person name="Grandbois E."/>
            <person name="Grewal S."/>
            <person name="Gyaltsen K."/>
            <person name="Hafez N."/>
            <person name="Hagos B."/>
            <person name="Hall J."/>
            <person name="Henson C."/>
            <person name="Hollinger A."/>
            <person name="Honan T."/>
            <person name="Huard M.D."/>
            <person name="Hughes L."/>
            <person name="Hurhula B."/>
            <person name="Husby M.E."/>
            <person name="Kamat A."/>
            <person name="Kanga B."/>
            <person name="Kashin S."/>
            <person name="Khazanovich D."/>
            <person name="Kisner P."/>
            <person name="Lance K."/>
            <person name="Lara M."/>
            <person name="Lee W."/>
            <person name="Lennon N."/>
            <person name="Letendre F."/>
            <person name="LeVine R."/>
            <person name="Lipovsky A."/>
            <person name="Liu X."/>
            <person name="Liu J."/>
            <person name="Liu S."/>
            <person name="Lokyitsang T."/>
            <person name="Lokyitsang Y."/>
            <person name="Lubonja R."/>
            <person name="Lui A."/>
            <person name="MacDonald P."/>
            <person name="Magnisalis V."/>
            <person name="Maru K."/>
            <person name="Matthews C."/>
            <person name="McCusker W."/>
            <person name="McDonough S."/>
            <person name="Mehta T."/>
            <person name="Meldrim J."/>
            <person name="Meneus L."/>
            <person name="Mihai O."/>
            <person name="Mihalev A."/>
            <person name="Mihova T."/>
            <person name="Mittelman R."/>
            <person name="Mlenga V."/>
            <person name="Montmayeur A."/>
            <person name="Mulrain L."/>
            <person name="Navidi A."/>
            <person name="Naylor J."/>
            <person name="Negash T."/>
            <person name="Nguyen T."/>
            <person name="Nguyen N."/>
            <person name="Nicol R."/>
            <person name="Norbu C."/>
            <person name="Norbu N."/>
            <person name="Novod N."/>
            <person name="O'Neill B."/>
            <person name="Osman S."/>
            <person name="Markiewicz E."/>
            <person name="Oyono O.L."/>
            <person name="Patti C."/>
            <person name="Phunkhang P."/>
            <person name="Pierre F."/>
            <person name="Priest M."/>
            <person name="Raghuraman S."/>
            <person name="Rege F."/>
            <person name="Reyes R."/>
            <person name="Rise C."/>
            <person name="Rogov P."/>
            <person name="Ross K."/>
            <person name="Ryan E."/>
            <person name="Settipalli S."/>
            <person name="Shea T."/>
            <person name="Sherpa N."/>
            <person name="Shi L."/>
            <person name="Shih D."/>
            <person name="Sparrow T."/>
            <person name="Spaulding J."/>
            <person name="Stalker J."/>
            <person name="Stange-Thomann N."/>
            <person name="Stavropoulos S."/>
            <person name="Stone C."/>
            <person name="Strader C."/>
            <person name="Tesfaye S."/>
            <person name="Thomson T."/>
            <person name="Thoulutsang Y."/>
            <person name="Thoulutsang D."/>
            <person name="Topham K."/>
            <person name="Topping I."/>
            <person name="Tsamla T."/>
            <person name="Vassiliev H."/>
            <person name="Vo A."/>
            <person name="Wangchuk T."/>
            <person name="Wangdi T."/>
            <person name="Weiand M."/>
            <person name="Wilkinson J."/>
            <person name="Wilson A."/>
            <person name="Yadav S."/>
            <person name="Young G."/>
            <person name="Yu Q."/>
            <person name="Zembek L."/>
            <person name="Zhong D."/>
            <person name="Zimmer A."/>
            <person name="Zwirko Z."/>
            <person name="Jaffe D.B."/>
            <person name="Alvarez P."/>
            <person name="Brockman W."/>
            <person name="Butler J."/>
            <person name="Chin C."/>
            <person name="Gnerre S."/>
            <person name="MacCallum I."/>
            <person name="Graves J.A."/>
            <person name="Ponting C.P."/>
            <person name="Breen M."/>
            <person name="Samollow P.B."/>
            <person name="Lander E.S."/>
            <person name="Lindblad-Toh K."/>
        </authorList>
    </citation>
    <scope>NUCLEOTIDE SEQUENCE [LARGE SCALE GENOMIC DNA]</scope>
</reference>
<feature type="transmembrane region" description="Helical" evidence="13">
    <location>
        <begin position="156"/>
        <end position="173"/>
    </location>
</feature>
<sequence length="347" mass="39297">MTEKFYAVINYSRVPVDMTNFTIITEFVFMEFANIRELQVLHAIFFLLIYLATMMGNFLTITAVVTDSHLHAPMYFFLSNLSLLDICYISVTLPKFIVNTLMGIQSISLLGCNTQIFFFLFFGSTEFAFLMTMSYDRFVAICHPLHYGVIMTPARCLGAAVGSWFMGIVYSALHTGNMFRLPFSGSNVIHQFFCDIPQILKVAASNVYNTEYLLLAISSCFLLLCFVFLIISYARIFSNVLKIPSVEGRYKALSTCSPHLIVLLLFLLSAIIAVLGPTSEESSIQSLLIAMAYTVLPPFMNPIIYSLRNKKIKVVLIRIIKMALFLRKDVSNPKKIKKIRKGGWEVE</sequence>
<evidence type="ECO:0000256" key="6">
    <source>
        <dbReference type="ARBA" id="ARBA00022725"/>
    </source>
</evidence>
<feature type="transmembrane region" description="Helical" evidence="13">
    <location>
        <begin position="287"/>
        <end position="307"/>
    </location>
</feature>
<dbReference type="PROSITE" id="PS50262">
    <property type="entry name" value="G_PROTEIN_RECEP_F1_2"/>
    <property type="match status" value="1"/>
</dbReference>
<keyword evidence="10 12" id="KW-0675">Receptor</keyword>
<evidence type="ECO:0000256" key="12">
    <source>
        <dbReference type="RuleBase" id="RU000688"/>
    </source>
</evidence>
<reference evidence="15" key="3">
    <citation type="submission" date="2025-09" db="UniProtKB">
        <authorList>
            <consortium name="Ensembl"/>
        </authorList>
    </citation>
    <scope>IDENTIFICATION</scope>
</reference>
<dbReference type="Ensembl" id="ENSMODT00000086979.1">
    <property type="protein sequence ID" value="ENSMODP00000041367.1"/>
    <property type="gene ID" value="ENSMODG00000043947.1"/>
</dbReference>
<dbReference type="InterPro" id="IPR000725">
    <property type="entry name" value="Olfact_rcpt"/>
</dbReference>
<evidence type="ECO:0000256" key="11">
    <source>
        <dbReference type="ARBA" id="ARBA00023224"/>
    </source>
</evidence>
<dbReference type="InterPro" id="IPR050516">
    <property type="entry name" value="Olfactory_GPCR"/>
</dbReference>
<dbReference type="GO" id="GO:0005886">
    <property type="term" value="C:plasma membrane"/>
    <property type="evidence" value="ECO:0007669"/>
    <property type="project" value="UniProtKB-SubCell"/>
</dbReference>
<keyword evidence="3 13" id="KW-1003">Cell membrane</keyword>
<dbReference type="FunFam" id="1.20.1070.10:FF:000037">
    <property type="entry name" value="Olfactory receptor"/>
    <property type="match status" value="1"/>
</dbReference>
<evidence type="ECO:0000256" key="8">
    <source>
        <dbReference type="ARBA" id="ARBA00023040"/>
    </source>
</evidence>
<evidence type="ECO:0000256" key="13">
    <source>
        <dbReference type="RuleBase" id="RU363047"/>
    </source>
</evidence>
<proteinExistence type="inferred from homology"/>
<evidence type="ECO:0000256" key="4">
    <source>
        <dbReference type="ARBA" id="ARBA00022606"/>
    </source>
</evidence>
<dbReference type="OMA" id="FMEFANI"/>
<dbReference type="InterPro" id="IPR000276">
    <property type="entry name" value="GPCR_Rhodpsn"/>
</dbReference>
<comment type="subcellular location">
    <subcellularLocation>
        <location evidence="2 13">Cell membrane</location>
        <topology evidence="2 13">Multi-pass membrane protein</topology>
    </subcellularLocation>
</comment>
<dbReference type="InParanoid" id="A0A5F8G1P3"/>
<evidence type="ECO:0000313" key="15">
    <source>
        <dbReference type="Ensembl" id="ENSMODP00000041367.1"/>
    </source>
</evidence>
<comment type="similarity">
    <text evidence="12">Belongs to the G-protein coupled receptor 1 family.</text>
</comment>
<evidence type="ECO:0000259" key="14">
    <source>
        <dbReference type="PROSITE" id="PS50262"/>
    </source>
</evidence>
<evidence type="ECO:0000256" key="3">
    <source>
        <dbReference type="ARBA" id="ARBA00022475"/>
    </source>
</evidence>
<evidence type="ECO:0000256" key="1">
    <source>
        <dbReference type="ARBA" id="ARBA00002936"/>
    </source>
</evidence>
<dbReference type="SUPFAM" id="SSF81321">
    <property type="entry name" value="Family A G protein-coupled receptor-like"/>
    <property type="match status" value="1"/>
</dbReference>
<dbReference type="GO" id="GO:0004930">
    <property type="term" value="F:G protein-coupled receptor activity"/>
    <property type="evidence" value="ECO:0007669"/>
    <property type="project" value="UniProtKB-KW"/>
</dbReference>
<dbReference type="KEGG" id="mdo:100617205"/>
<keyword evidence="16" id="KW-1185">Reference proteome</keyword>
<evidence type="ECO:0000256" key="10">
    <source>
        <dbReference type="ARBA" id="ARBA00023170"/>
    </source>
</evidence>
<feature type="transmembrane region" description="Helical" evidence="13">
    <location>
        <begin position="40"/>
        <end position="65"/>
    </location>
</feature>
<dbReference type="PROSITE" id="PS00237">
    <property type="entry name" value="G_PROTEIN_RECEP_F1_1"/>
    <property type="match status" value="1"/>
</dbReference>
<name>A0A5F8G1P3_MONDO</name>
<evidence type="ECO:0000256" key="2">
    <source>
        <dbReference type="ARBA" id="ARBA00004651"/>
    </source>
</evidence>
<dbReference type="Gene3D" id="1.20.1070.10">
    <property type="entry name" value="Rhodopsin 7-helix transmembrane proteins"/>
    <property type="match status" value="1"/>
</dbReference>